<evidence type="ECO:0000313" key="1">
    <source>
        <dbReference type="EMBL" id="KKM91113.1"/>
    </source>
</evidence>
<sequence length="76" mass="8712">MKPFLQIRKAIKRNASFESDDVRTSLLNLLDDLEQDVADVPEDDEVFEFSAATEKHAEELKENLQISDEKTDEGDE</sequence>
<comment type="caution">
    <text evidence="1">The sequence shown here is derived from an EMBL/GenBank/DDBJ whole genome shotgun (WGS) entry which is preliminary data.</text>
</comment>
<protein>
    <submittedName>
        <fullName evidence="1">Uncharacterized protein</fullName>
    </submittedName>
</protein>
<proteinExistence type="predicted"/>
<name>A0A0F9LCE3_9ZZZZ</name>
<dbReference type="AlphaFoldDB" id="A0A0F9LCE3"/>
<reference evidence="1" key="1">
    <citation type="journal article" date="2015" name="Nature">
        <title>Complex archaea that bridge the gap between prokaryotes and eukaryotes.</title>
        <authorList>
            <person name="Spang A."/>
            <person name="Saw J.H."/>
            <person name="Jorgensen S.L."/>
            <person name="Zaremba-Niedzwiedzka K."/>
            <person name="Martijn J."/>
            <person name="Lind A.E."/>
            <person name="van Eijk R."/>
            <person name="Schleper C."/>
            <person name="Guy L."/>
            <person name="Ettema T.J."/>
        </authorList>
    </citation>
    <scope>NUCLEOTIDE SEQUENCE</scope>
</reference>
<accession>A0A0F9LCE3</accession>
<dbReference type="EMBL" id="LAZR01006580">
    <property type="protein sequence ID" value="KKM91113.1"/>
    <property type="molecule type" value="Genomic_DNA"/>
</dbReference>
<gene>
    <name evidence="1" type="ORF">LCGC14_1231870</name>
</gene>
<organism evidence="1">
    <name type="scientific">marine sediment metagenome</name>
    <dbReference type="NCBI Taxonomy" id="412755"/>
    <lineage>
        <taxon>unclassified sequences</taxon>
        <taxon>metagenomes</taxon>
        <taxon>ecological metagenomes</taxon>
    </lineage>
</organism>